<dbReference type="SUPFAM" id="SSF75620">
    <property type="entry name" value="Release factor"/>
    <property type="match status" value="1"/>
</dbReference>
<dbReference type="InterPro" id="IPR052104">
    <property type="entry name" value="Mito_Release_Factor_mL62"/>
</dbReference>
<dbReference type="FunCoup" id="A0A1Y2AJ38">
    <property type="interactions" value="95"/>
</dbReference>
<evidence type="ECO:0000256" key="2">
    <source>
        <dbReference type="SAM" id="Coils"/>
    </source>
</evidence>
<gene>
    <name evidence="5" type="ORF">BCR39DRAFT_601052</name>
</gene>
<evidence type="ECO:0000313" key="6">
    <source>
        <dbReference type="Proteomes" id="UP000193986"/>
    </source>
</evidence>
<evidence type="ECO:0000259" key="4">
    <source>
        <dbReference type="Pfam" id="PF00472"/>
    </source>
</evidence>
<dbReference type="PANTHER" id="PTHR11075">
    <property type="entry name" value="PEPTIDE CHAIN RELEASE FACTOR"/>
    <property type="match status" value="1"/>
</dbReference>
<dbReference type="InterPro" id="IPR045853">
    <property type="entry name" value="Pep_chain_release_fac_I_sf"/>
</dbReference>
<sequence>MYEDVVRRPWDTQSQKFGAPVRRRAESIRKLPSTNELWSRPPPELAELRTLESEKDHALARAWVEGFELGDVPKGACEVGYSRSSGPGGQHVNKTNSKASLRCDLGPALGVWLPRFVLAPLSKSPYYHPNPPSLLVNSQETRSSMTNLETAQRKLYEAIFNAAKSVIVGETTQETKDRIAANLKAAKARLKVAKQKRSAFKADKNKRNWE</sequence>
<protein>
    <recommendedName>
        <fullName evidence="4">Prokaryotic-type class I peptide chain release factors domain-containing protein</fullName>
    </recommendedName>
</protein>
<comment type="similarity">
    <text evidence="1">Belongs to the prokaryotic/mitochondrial release factor family.</text>
</comment>
<feature type="coiled-coil region" evidence="2">
    <location>
        <begin position="176"/>
        <end position="203"/>
    </location>
</feature>
<proteinExistence type="inferred from homology"/>
<accession>A0A1Y2AJ38</accession>
<dbReference type="GO" id="GO:0070126">
    <property type="term" value="P:mitochondrial translational termination"/>
    <property type="evidence" value="ECO:0007669"/>
    <property type="project" value="TreeGrafter"/>
</dbReference>
<dbReference type="InterPro" id="IPR000352">
    <property type="entry name" value="Pep_chain_release_fac_I"/>
</dbReference>
<dbReference type="AlphaFoldDB" id="A0A1Y2AJ38"/>
<reference evidence="5 6" key="1">
    <citation type="submission" date="2016-07" db="EMBL/GenBank/DDBJ databases">
        <title>Pervasive Adenine N6-methylation of Active Genes in Fungi.</title>
        <authorList>
            <consortium name="DOE Joint Genome Institute"/>
            <person name="Mondo S.J."/>
            <person name="Dannebaum R.O."/>
            <person name="Kuo R.C."/>
            <person name="Labutti K."/>
            <person name="Haridas S."/>
            <person name="Kuo A."/>
            <person name="Salamov A."/>
            <person name="Ahrendt S.R."/>
            <person name="Lipzen A."/>
            <person name="Sullivan W."/>
            <person name="Andreopoulos W.B."/>
            <person name="Clum A."/>
            <person name="Lindquist E."/>
            <person name="Daum C."/>
            <person name="Ramamoorthy G.K."/>
            <person name="Gryganskyi A."/>
            <person name="Culley D."/>
            <person name="Magnuson J.K."/>
            <person name="James T.Y."/>
            <person name="O'Malley M.A."/>
            <person name="Stajich J.E."/>
            <person name="Spatafora J.W."/>
            <person name="Visel A."/>
            <person name="Grigoriev I.V."/>
        </authorList>
    </citation>
    <scope>NUCLEOTIDE SEQUENCE [LARGE SCALE GENOMIC DNA]</scope>
    <source>
        <strain evidence="5 6">68-887.2</strain>
    </source>
</reference>
<dbReference type="GO" id="GO:0005762">
    <property type="term" value="C:mitochondrial large ribosomal subunit"/>
    <property type="evidence" value="ECO:0007669"/>
    <property type="project" value="TreeGrafter"/>
</dbReference>
<evidence type="ECO:0000313" key="5">
    <source>
        <dbReference type="EMBL" id="ORY22581.1"/>
    </source>
</evidence>
<evidence type="ECO:0000256" key="3">
    <source>
        <dbReference type="SAM" id="MobiDB-lite"/>
    </source>
</evidence>
<organism evidence="5 6">
    <name type="scientific">Naematelia encephala</name>
    <dbReference type="NCBI Taxonomy" id="71784"/>
    <lineage>
        <taxon>Eukaryota</taxon>
        <taxon>Fungi</taxon>
        <taxon>Dikarya</taxon>
        <taxon>Basidiomycota</taxon>
        <taxon>Agaricomycotina</taxon>
        <taxon>Tremellomycetes</taxon>
        <taxon>Tremellales</taxon>
        <taxon>Naemateliaceae</taxon>
        <taxon>Naematelia</taxon>
    </lineage>
</organism>
<evidence type="ECO:0000256" key="1">
    <source>
        <dbReference type="ARBA" id="ARBA00010835"/>
    </source>
</evidence>
<dbReference type="STRING" id="71784.A0A1Y2AJ38"/>
<keyword evidence="2" id="KW-0175">Coiled coil</keyword>
<dbReference type="InParanoid" id="A0A1Y2AJ38"/>
<feature type="region of interest" description="Disordered" evidence="3">
    <location>
        <begin position="1"/>
        <end position="23"/>
    </location>
</feature>
<dbReference type="Gene3D" id="3.30.160.20">
    <property type="match status" value="1"/>
</dbReference>
<dbReference type="PANTHER" id="PTHR11075:SF54">
    <property type="entry name" value="LARGE RIBOSOMAL SUBUNIT PROTEIN ML62"/>
    <property type="match status" value="1"/>
</dbReference>
<dbReference type="EMBL" id="MCFC01000091">
    <property type="protein sequence ID" value="ORY22581.1"/>
    <property type="molecule type" value="Genomic_DNA"/>
</dbReference>
<name>A0A1Y2AJ38_9TREE</name>
<comment type="caution">
    <text evidence="5">The sequence shown here is derived from an EMBL/GenBank/DDBJ whole genome shotgun (WGS) entry which is preliminary data.</text>
</comment>
<dbReference type="GO" id="GO:0004045">
    <property type="term" value="F:peptidyl-tRNA hydrolase activity"/>
    <property type="evidence" value="ECO:0007669"/>
    <property type="project" value="TreeGrafter"/>
</dbReference>
<feature type="compositionally biased region" description="Basic and acidic residues" evidence="3">
    <location>
        <begin position="1"/>
        <end position="10"/>
    </location>
</feature>
<dbReference type="Proteomes" id="UP000193986">
    <property type="component" value="Unassembled WGS sequence"/>
</dbReference>
<feature type="domain" description="Prokaryotic-type class I peptide chain release factors" evidence="4">
    <location>
        <begin position="72"/>
        <end position="201"/>
    </location>
</feature>
<keyword evidence="6" id="KW-1185">Reference proteome</keyword>
<dbReference type="OrthoDB" id="270639at2759"/>
<dbReference type="Pfam" id="PF00472">
    <property type="entry name" value="RF-1"/>
    <property type="match status" value="1"/>
</dbReference>
<dbReference type="GO" id="GO:0016150">
    <property type="term" value="F:translation release factor activity, codon nonspecific"/>
    <property type="evidence" value="ECO:0007669"/>
    <property type="project" value="TreeGrafter"/>
</dbReference>